<evidence type="ECO:0000256" key="2">
    <source>
        <dbReference type="ARBA" id="ARBA00022771"/>
    </source>
</evidence>
<dbReference type="PANTHER" id="PTHR13363:SF0">
    <property type="entry name" value="B30.2_SPRY DOMAIN-CONTAINING PROTEIN"/>
    <property type="match status" value="1"/>
</dbReference>
<keyword evidence="1" id="KW-0479">Metal-binding</keyword>
<dbReference type="SUPFAM" id="SSF51735">
    <property type="entry name" value="NAD(P)-binding Rossmann-fold domains"/>
    <property type="match status" value="1"/>
</dbReference>
<dbReference type="EnsemblMetazoa" id="CLYHEMT015610.1">
    <property type="protein sequence ID" value="CLYHEMP015610.1"/>
    <property type="gene ID" value="CLYHEMG015610"/>
</dbReference>
<accession>A0A7M5X076</accession>
<dbReference type="InterPro" id="IPR036291">
    <property type="entry name" value="NAD(P)-bd_dom_sf"/>
</dbReference>
<dbReference type="Gene3D" id="2.60.120.920">
    <property type="match status" value="1"/>
</dbReference>
<dbReference type="SUPFAM" id="SSF49899">
    <property type="entry name" value="Concanavalin A-like lectins/glucanases"/>
    <property type="match status" value="1"/>
</dbReference>
<evidence type="ECO:0000313" key="6">
    <source>
        <dbReference type="Proteomes" id="UP000594262"/>
    </source>
</evidence>
<dbReference type="InterPro" id="IPR002347">
    <property type="entry name" value="SDR_fam"/>
</dbReference>
<keyword evidence="6" id="KW-1185">Reference proteome</keyword>
<dbReference type="PANTHER" id="PTHR13363">
    <property type="entry name" value="RING FINGER AND SRY DOMAIN-CONTAINING"/>
    <property type="match status" value="1"/>
</dbReference>
<dbReference type="Proteomes" id="UP000594262">
    <property type="component" value="Unplaced"/>
</dbReference>
<dbReference type="SMART" id="SM00449">
    <property type="entry name" value="SPRY"/>
    <property type="match status" value="1"/>
</dbReference>
<name>A0A7M5X076_9CNID</name>
<keyword evidence="2" id="KW-0863">Zinc-finger</keyword>
<sequence length="402" mass="44974">MRRISRSMSISLQLTRHSVMTVYHLVKNAGNEARQKLLSMPLISVLFNLLSCFDEPFKFELGLPISSIIMKSSQSLHQDECGSMSGAHLTHTSSPQSMILSTNKMSISNQNWFFESVKANQFVSTSLYEETDEKVDGWYFEVVIHTKGIMQIGWANEECHFNARKGIGVGDTSNSCGFDGTRCKVWSGPSVDVAMENDYGLSWQIGDILSVLLSWSGVVSFWLNGKDLGAALKNVDTSKHWYPAASLSIDQQCSFIFEESQMKYSPNSEFAKHYKGRWAVVTGASEGIGRGYAIQLAARNMNVFLISRNVVKLQKVQQEIFRLYGNKVKTICYPLDMTKLSDSSVYDALKSKLDELDVGILVNNVGLFFKRMQFFLTVPRETHDGIINLNMSALTTFICGAG</sequence>
<protein>
    <recommendedName>
        <fullName evidence="4">SPRY domain-containing protein</fullName>
    </recommendedName>
</protein>
<evidence type="ECO:0000259" key="4">
    <source>
        <dbReference type="SMART" id="SM00449"/>
    </source>
</evidence>
<keyword evidence="3" id="KW-0862">Zinc</keyword>
<proteinExistence type="predicted"/>
<dbReference type="AlphaFoldDB" id="A0A7M5X076"/>
<dbReference type="InterPro" id="IPR045129">
    <property type="entry name" value="RNF123/RKP/RSPRY1"/>
</dbReference>
<dbReference type="GO" id="GO:0008270">
    <property type="term" value="F:zinc ion binding"/>
    <property type="evidence" value="ECO:0007669"/>
    <property type="project" value="UniProtKB-KW"/>
</dbReference>
<dbReference type="Pfam" id="PF00622">
    <property type="entry name" value="SPRY"/>
    <property type="match status" value="1"/>
</dbReference>
<dbReference type="InterPro" id="IPR043136">
    <property type="entry name" value="B30.2/SPRY_sf"/>
</dbReference>
<dbReference type="Pfam" id="PF00106">
    <property type="entry name" value="adh_short"/>
    <property type="match status" value="1"/>
</dbReference>
<dbReference type="GO" id="GO:0004842">
    <property type="term" value="F:ubiquitin-protein transferase activity"/>
    <property type="evidence" value="ECO:0007669"/>
    <property type="project" value="InterPro"/>
</dbReference>
<dbReference type="OrthoDB" id="10071442at2759"/>
<dbReference type="InterPro" id="IPR003877">
    <property type="entry name" value="SPRY_dom"/>
</dbReference>
<evidence type="ECO:0000256" key="3">
    <source>
        <dbReference type="ARBA" id="ARBA00022833"/>
    </source>
</evidence>
<reference evidence="5" key="1">
    <citation type="submission" date="2021-01" db="UniProtKB">
        <authorList>
            <consortium name="EnsemblMetazoa"/>
        </authorList>
    </citation>
    <scope>IDENTIFICATION</scope>
</reference>
<evidence type="ECO:0000313" key="5">
    <source>
        <dbReference type="EnsemblMetazoa" id="CLYHEMP015610.1"/>
    </source>
</evidence>
<evidence type="ECO:0000256" key="1">
    <source>
        <dbReference type="ARBA" id="ARBA00022723"/>
    </source>
</evidence>
<dbReference type="InterPro" id="IPR013320">
    <property type="entry name" value="ConA-like_dom_sf"/>
</dbReference>
<dbReference type="GO" id="GO:0051603">
    <property type="term" value="P:proteolysis involved in protein catabolic process"/>
    <property type="evidence" value="ECO:0007669"/>
    <property type="project" value="TreeGrafter"/>
</dbReference>
<dbReference type="Gene3D" id="3.40.50.720">
    <property type="entry name" value="NAD(P)-binding Rossmann-like Domain"/>
    <property type="match status" value="1"/>
</dbReference>
<organism evidence="5 6">
    <name type="scientific">Clytia hemisphaerica</name>
    <dbReference type="NCBI Taxonomy" id="252671"/>
    <lineage>
        <taxon>Eukaryota</taxon>
        <taxon>Metazoa</taxon>
        <taxon>Cnidaria</taxon>
        <taxon>Hydrozoa</taxon>
        <taxon>Hydroidolina</taxon>
        <taxon>Leptothecata</taxon>
        <taxon>Obeliida</taxon>
        <taxon>Clytiidae</taxon>
        <taxon>Clytia</taxon>
    </lineage>
</organism>
<feature type="domain" description="SPRY" evidence="4">
    <location>
        <begin position="135"/>
        <end position="261"/>
    </location>
</feature>
<dbReference type="GO" id="GO:0005737">
    <property type="term" value="C:cytoplasm"/>
    <property type="evidence" value="ECO:0007669"/>
    <property type="project" value="TreeGrafter"/>
</dbReference>